<sequence length="286" mass="32020">MGLAPAEAGASWVFNVKSKCRVTMTDANLAKMGSARVKRLADEDGKPCAIEKEPVSEVEYAFYHNAAPLMAQLGILTPVVKSSCYEQRKLVLEYIPEPIQQDAVTGDAFLSVIARLHSVPPDPSWTFSTHQWHEAALEDCLDLLRLPAQAERQFRVMHKHSNVLFEPHCVISGDTNAGNWGKRENGELVLFDWERFGLGNPAIDLAPLVKGMGGEEDFRVLARRYCQLNSRFNADVLAKEIALAKAWIVNEVVLILSERGKLELAQYLGWYREVLPEWLASSRLDS</sequence>
<dbReference type="SUPFAM" id="SSF56112">
    <property type="entry name" value="Protein kinase-like (PK-like)"/>
    <property type="match status" value="1"/>
</dbReference>
<keyword evidence="2" id="KW-0418">Kinase</keyword>
<dbReference type="GO" id="GO:0016301">
    <property type="term" value="F:kinase activity"/>
    <property type="evidence" value="ECO:0007669"/>
    <property type="project" value="UniProtKB-KW"/>
</dbReference>
<dbReference type="HOGENOM" id="CLU_084221_0_0_6"/>
<evidence type="ECO:0000259" key="1">
    <source>
        <dbReference type="Pfam" id="PF01636"/>
    </source>
</evidence>
<feature type="domain" description="Aminoglycoside phosphotransferase" evidence="1">
    <location>
        <begin position="56"/>
        <end position="227"/>
    </location>
</feature>
<organism evidence="2 3">
    <name type="scientific">Pantoea ananatis (strain AJ13355)</name>
    <dbReference type="NCBI Taxonomy" id="932677"/>
    <lineage>
        <taxon>Bacteria</taxon>
        <taxon>Pseudomonadati</taxon>
        <taxon>Pseudomonadota</taxon>
        <taxon>Gammaproteobacteria</taxon>
        <taxon>Enterobacterales</taxon>
        <taxon>Erwiniaceae</taxon>
        <taxon>Pantoea</taxon>
    </lineage>
</organism>
<dbReference type="eggNOG" id="COG0510">
    <property type="taxonomic scope" value="Bacteria"/>
</dbReference>
<gene>
    <name evidence="2" type="ordered locus">PAJ_3677</name>
</gene>
<dbReference type="Pfam" id="PF01636">
    <property type="entry name" value="APH"/>
    <property type="match status" value="1"/>
</dbReference>
<dbReference type="KEGG" id="paj:PAJ_3677"/>
<accession>A0A0H3L340</accession>
<evidence type="ECO:0000313" key="2">
    <source>
        <dbReference type="EMBL" id="BAK13756.1"/>
    </source>
</evidence>
<dbReference type="PATRIC" id="fig|553.3.peg.3797"/>
<keyword evidence="2" id="KW-0808">Transferase</keyword>
<reference evidence="3" key="1">
    <citation type="journal article" date="2012" name="Appl. Microbiol. Biotechnol.">
        <title>The complete genome sequence of Pantoea ananatis AJ13355, an organism with great biotechnological potential.</title>
        <authorList>
            <person name="Hara Y."/>
            <person name="Kadotani N."/>
            <person name="Izui H."/>
            <person name="Katashkina J.I."/>
            <person name="Kuvaeva T.M."/>
            <person name="Andreeva I.G."/>
            <person name="Golubeva L.I."/>
            <person name="Malko D.B."/>
            <person name="Makeev V.J."/>
            <person name="Mashko S.V."/>
            <person name="Kozlov Y.I."/>
        </authorList>
    </citation>
    <scope>NUCLEOTIDE SEQUENCE [LARGE SCALE GENOMIC DNA]</scope>
    <source>
        <strain evidence="3">AJ13355</strain>
    </source>
</reference>
<dbReference type="AlphaFoldDB" id="A0A0H3L340"/>
<dbReference type="Proteomes" id="UP000006690">
    <property type="component" value="Chromosome"/>
</dbReference>
<protein>
    <submittedName>
        <fullName evidence="2">Protein kinases, catalytic domain</fullName>
    </submittedName>
</protein>
<dbReference type="OrthoDB" id="4833090at2"/>
<name>A0A0H3L340_PANAA</name>
<dbReference type="InterPro" id="IPR002575">
    <property type="entry name" value="Aminoglycoside_PTrfase"/>
</dbReference>
<dbReference type="Gene3D" id="3.90.1200.10">
    <property type="match status" value="1"/>
</dbReference>
<evidence type="ECO:0000313" key="3">
    <source>
        <dbReference type="Proteomes" id="UP000006690"/>
    </source>
</evidence>
<dbReference type="InterPro" id="IPR011009">
    <property type="entry name" value="Kinase-like_dom_sf"/>
</dbReference>
<dbReference type="EMBL" id="AP012032">
    <property type="protein sequence ID" value="BAK13756.1"/>
    <property type="molecule type" value="Genomic_DNA"/>
</dbReference>
<proteinExistence type="predicted"/>